<evidence type="ECO:0000313" key="7">
    <source>
        <dbReference type="EMBL" id="CAK9095012.1"/>
    </source>
</evidence>
<evidence type="ECO:0000256" key="2">
    <source>
        <dbReference type="ARBA" id="ARBA00023125"/>
    </source>
</evidence>
<dbReference type="CDD" id="cd18794">
    <property type="entry name" value="SF2_C_RecQ"/>
    <property type="match status" value="1"/>
</dbReference>
<dbReference type="Proteomes" id="UP001642464">
    <property type="component" value="Unassembled WGS sequence"/>
</dbReference>
<dbReference type="InterPro" id="IPR027417">
    <property type="entry name" value="P-loop_NTPase"/>
</dbReference>
<proteinExistence type="inferred from homology"/>
<reference evidence="7 8" key="1">
    <citation type="submission" date="2024-02" db="EMBL/GenBank/DDBJ databases">
        <authorList>
            <person name="Chen Y."/>
            <person name="Shah S."/>
            <person name="Dougan E. K."/>
            <person name="Thang M."/>
            <person name="Chan C."/>
        </authorList>
    </citation>
    <scope>NUCLEOTIDE SEQUENCE [LARGE SCALE GENOMIC DNA]</scope>
</reference>
<comment type="similarity">
    <text evidence="1">Belongs to the helicase family. RecQ subfamily.</text>
</comment>
<feature type="non-terminal residue" evidence="7">
    <location>
        <position position="1"/>
    </location>
</feature>
<evidence type="ECO:0000313" key="8">
    <source>
        <dbReference type="Proteomes" id="UP001642464"/>
    </source>
</evidence>
<dbReference type="Pfam" id="PF00271">
    <property type="entry name" value="Helicase_C"/>
    <property type="match status" value="1"/>
</dbReference>
<keyword evidence="2" id="KW-0238">DNA-binding</keyword>
<dbReference type="InterPro" id="IPR036388">
    <property type="entry name" value="WH-like_DNA-bd_sf"/>
</dbReference>
<evidence type="ECO:0000256" key="5">
    <source>
        <dbReference type="ARBA" id="ARBA00034808"/>
    </source>
</evidence>
<protein>
    <recommendedName>
        <fullName evidence="5">DNA 3'-5' helicase</fullName>
        <ecNumber evidence="5">5.6.2.4</ecNumber>
    </recommendedName>
</protein>
<evidence type="ECO:0000256" key="4">
    <source>
        <dbReference type="ARBA" id="ARBA00034617"/>
    </source>
</evidence>
<keyword evidence="3" id="KW-0413">Isomerase</keyword>
<dbReference type="SUPFAM" id="SSF52540">
    <property type="entry name" value="P-loop containing nucleoside triphosphate hydrolases"/>
    <property type="match status" value="1"/>
</dbReference>
<gene>
    <name evidence="7" type="ORF">SCF082_LOCUS44640</name>
</gene>
<evidence type="ECO:0000256" key="3">
    <source>
        <dbReference type="ARBA" id="ARBA00023235"/>
    </source>
</evidence>
<dbReference type="EMBL" id="CAXAMM010040718">
    <property type="protein sequence ID" value="CAK9095012.1"/>
    <property type="molecule type" value="Genomic_DNA"/>
</dbReference>
<sequence length="359" mass="39385">ATPSVALDVQKCLQLQETVELRAPTDRANLFYVVRHRPKAAADVLELVLSTIRKFPQGTPGLVYCITRKEAESLREGLSEHVRCAFYHGDLSADLRQKVHSAWVEGEVNVVVATVAFGMGINKGDVRFVIHAGLPASLHHYYQESGRAGRDGKPALCLLLYRPSDVARHSVMKSATKMPPSPDLEALRGADPGLLCLRRLHAGGSLPVEPTMENSKHPFCVAIFFRCGKVPPKRQKTRSGSAPPEAWRAACQAAVAGRFLLAPPLEGQEEQLTLAKLCDRVQKTCKWKGEAATEDAMYVCMSLLGTGYLREEFRHSPYATNAYLVGTPCADRVLEGEQVRTETLELGLPHELLRSAVAP</sequence>
<comment type="catalytic activity">
    <reaction evidence="4">
        <text>Couples ATP hydrolysis with the unwinding of duplex DNA by translocating in the 3'-5' direction.</text>
        <dbReference type="EC" id="5.6.2.4"/>
    </reaction>
</comment>
<comment type="caution">
    <text evidence="7">The sequence shown here is derived from an EMBL/GenBank/DDBJ whole genome shotgun (WGS) entry which is preliminary data.</text>
</comment>
<organism evidence="7 8">
    <name type="scientific">Durusdinium trenchii</name>
    <dbReference type="NCBI Taxonomy" id="1381693"/>
    <lineage>
        <taxon>Eukaryota</taxon>
        <taxon>Sar</taxon>
        <taxon>Alveolata</taxon>
        <taxon>Dinophyceae</taxon>
        <taxon>Suessiales</taxon>
        <taxon>Symbiodiniaceae</taxon>
        <taxon>Durusdinium</taxon>
    </lineage>
</organism>
<dbReference type="SMART" id="SM00490">
    <property type="entry name" value="HELICc"/>
    <property type="match status" value="1"/>
</dbReference>
<evidence type="ECO:0000259" key="6">
    <source>
        <dbReference type="PROSITE" id="PS51194"/>
    </source>
</evidence>
<dbReference type="PROSITE" id="PS51194">
    <property type="entry name" value="HELICASE_CTER"/>
    <property type="match status" value="1"/>
</dbReference>
<keyword evidence="8" id="KW-1185">Reference proteome</keyword>
<feature type="domain" description="Helicase C-terminal" evidence="6">
    <location>
        <begin position="44"/>
        <end position="195"/>
    </location>
</feature>
<dbReference type="InterPro" id="IPR001650">
    <property type="entry name" value="Helicase_C-like"/>
</dbReference>
<name>A0ABP0R367_9DINO</name>
<dbReference type="EC" id="5.6.2.4" evidence="5"/>
<dbReference type="PANTHER" id="PTHR13710:SF105">
    <property type="entry name" value="ATP-DEPENDENT DNA HELICASE Q1"/>
    <property type="match status" value="1"/>
</dbReference>
<accession>A0ABP0R367</accession>
<dbReference type="PANTHER" id="PTHR13710">
    <property type="entry name" value="DNA HELICASE RECQ FAMILY MEMBER"/>
    <property type="match status" value="1"/>
</dbReference>
<dbReference type="Gene3D" id="1.10.10.10">
    <property type="entry name" value="Winged helix-like DNA-binding domain superfamily/Winged helix DNA-binding domain"/>
    <property type="match status" value="1"/>
</dbReference>
<evidence type="ECO:0000256" key="1">
    <source>
        <dbReference type="ARBA" id="ARBA00005446"/>
    </source>
</evidence>
<dbReference type="Gene3D" id="3.40.50.300">
    <property type="entry name" value="P-loop containing nucleotide triphosphate hydrolases"/>
    <property type="match status" value="1"/>
</dbReference>